<sequence>MMGHNTCIIVMGMIFFAFAPSTSPALKGGNRRTTRLLLYGDVLSLAHAKCIKILLSIVIRRQLILGSQDGDSGLQSIARQPDNSQNAPPKDNFWISSAYEHNSTGQLNRTTQQALDLSYSFPIRHPLIRLFPI</sequence>
<organism evidence="2 3">
    <name type="scientific">Rickenella mellea</name>
    <dbReference type="NCBI Taxonomy" id="50990"/>
    <lineage>
        <taxon>Eukaryota</taxon>
        <taxon>Fungi</taxon>
        <taxon>Dikarya</taxon>
        <taxon>Basidiomycota</taxon>
        <taxon>Agaricomycotina</taxon>
        <taxon>Agaricomycetes</taxon>
        <taxon>Hymenochaetales</taxon>
        <taxon>Rickenellaceae</taxon>
        <taxon>Rickenella</taxon>
    </lineage>
</organism>
<dbReference type="VEuPathDB" id="FungiDB:BD410DRAFT_258075"/>
<accession>A0A4Y7Q3X9</accession>
<feature type="signal peptide" evidence="1">
    <location>
        <begin position="1"/>
        <end position="21"/>
    </location>
</feature>
<name>A0A4Y7Q3X9_9AGAM</name>
<proteinExistence type="predicted"/>
<evidence type="ECO:0000313" key="2">
    <source>
        <dbReference type="EMBL" id="TDL22347.1"/>
    </source>
</evidence>
<gene>
    <name evidence="2" type="ORF">BD410DRAFT_258075</name>
</gene>
<protein>
    <recommendedName>
        <fullName evidence="4">Secreted protein</fullName>
    </recommendedName>
</protein>
<evidence type="ECO:0000256" key="1">
    <source>
        <dbReference type="SAM" id="SignalP"/>
    </source>
</evidence>
<dbReference type="Proteomes" id="UP000294933">
    <property type="component" value="Unassembled WGS sequence"/>
</dbReference>
<dbReference type="EMBL" id="ML170175">
    <property type="protein sequence ID" value="TDL22347.1"/>
    <property type="molecule type" value="Genomic_DNA"/>
</dbReference>
<feature type="chain" id="PRO_5021473178" description="Secreted protein" evidence="1">
    <location>
        <begin position="22"/>
        <end position="133"/>
    </location>
</feature>
<evidence type="ECO:0000313" key="3">
    <source>
        <dbReference type="Proteomes" id="UP000294933"/>
    </source>
</evidence>
<reference evidence="2 3" key="1">
    <citation type="submission" date="2018-06" db="EMBL/GenBank/DDBJ databases">
        <title>A transcriptomic atlas of mushroom development highlights an independent origin of complex multicellularity.</title>
        <authorList>
            <consortium name="DOE Joint Genome Institute"/>
            <person name="Krizsan K."/>
            <person name="Almasi E."/>
            <person name="Merenyi Z."/>
            <person name="Sahu N."/>
            <person name="Viragh M."/>
            <person name="Koszo T."/>
            <person name="Mondo S."/>
            <person name="Kiss B."/>
            <person name="Balint B."/>
            <person name="Kues U."/>
            <person name="Barry K."/>
            <person name="Hegedus J.C."/>
            <person name="Henrissat B."/>
            <person name="Johnson J."/>
            <person name="Lipzen A."/>
            <person name="Ohm R."/>
            <person name="Nagy I."/>
            <person name="Pangilinan J."/>
            <person name="Yan J."/>
            <person name="Xiong Y."/>
            <person name="Grigoriev I.V."/>
            <person name="Hibbett D.S."/>
            <person name="Nagy L.G."/>
        </authorList>
    </citation>
    <scope>NUCLEOTIDE SEQUENCE [LARGE SCALE GENOMIC DNA]</scope>
    <source>
        <strain evidence="2 3">SZMC22713</strain>
    </source>
</reference>
<keyword evidence="3" id="KW-1185">Reference proteome</keyword>
<evidence type="ECO:0008006" key="4">
    <source>
        <dbReference type="Google" id="ProtNLM"/>
    </source>
</evidence>
<keyword evidence="1" id="KW-0732">Signal</keyword>
<dbReference type="AlphaFoldDB" id="A0A4Y7Q3X9"/>